<dbReference type="Pfam" id="PF13614">
    <property type="entry name" value="AAA_31"/>
    <property type="match status" value="1"/>
</dbReference>
<keyword evidence="11" id="KW-0067">ATP-binding</keyword>
<feature type="coiled-coil region" evidence="16">
    <location>
        <begin position="327"/>
        <end position="375"/>
    </location>
</feature>
<dbReference type="PANTHER" id="PTHR32309:SF13">
    <property type="entry name" value="FERRIC ENTEROBACTIN TRANSPORT PROTEIN FEPE"/>
    <property type="match status" value="1"/>
</dbReference>
<evidence type="ECO:0000256" key="8">
    <source>
        <dbReference type="ARBA" id="ARBA00022692"/>
    </source>
</evidence>
<keyword evidence="23" id="KW-1185">Reference proteome</keyword>
<comment type="catalytic activity">
    <reaction evidence="15">
        <text>L-tyrosyl-[protein] + ATP = O-phospho-L-tyrosyl-[protein] + ADP + H(+)</text>
        <dbReference type="Rhea" id="RHEA:10596"/>
        <dbReference type="Rhea" id="RHEA-COMP:10136"/>
        <dbReference type="Rhea" id="RHEA-COMP:20101"/>
        <dbReference type="ChEBI" id="CHEBI:15378"/>
        <dbReference type="ChEBI" id="CHEBI:30616"/>
        <dbReference type="ChEBI" id="CHEBI:46858"/>
        <dbReference type="ChEBI" id="CHEBI:61978"/>
        <dbReference type="ChEBI" id="CHEBI:456216"/>
        <dbReference type="EC" id="2.7.10.2"/>
    </reaction>
</comment>
<evidence type="ECO:0000256" key="9">
    <source>
        <dbReference type="ARBA" id="ARBA00022741"/>
    </source>
</evidence>
<evidence type="ECO:0000256" key="12">
    <source>
        <dbReference type="ARBA" id="ARBA00022989"/>
    </source>
</evidence>
<dbReference type="RefSeq" id="WP_116649345.1">
    <property type="nucleotide sequence ID" value="NZ_QUZK01000007.1"/>
</dbReference>
<dbReference type="FunFam" id="3.40.50.300:FF:000527">
    <property type="entry name" value="Tyrosine-protein kinase etk"/>
    <property type="match status" value="1"/>
</dbReference>
<evidence type="ECO:0000256" key="18">
    <source>
        <dbReference type="SAM" id="Phobius"/>
    </source>
</evidence>
<dbReference type="SUPFAM" id="SSF52540">
    <property type="entry name" value="P-loop containing nucleoside triphosphate hydrolases"/>
    <property type="match status" value="1"/>
</dbReference>
<dbReference type="Proteomes" id="UP000260351">
    <property type="component" value="Unassembled WGS sequence"/>
</dbReference>
<evidence type="ECO:0000256" key="16">
    <source>
        <dbReference type="SAM" id="Coils"/>
    </source>
</evidence>
<evidence type="ECO:0000256" key="15">
    <source>
        <dbReference type="ARBA" id="ARBA00051245"/>
    </source>
</evidence>
<keyword evidence="7 22" id="KW-0808">Transferase</keyword>
<reference evidence="22 23" key="1">
    <citation type="submission" date="2018-08" db="EMBL/GenBank/DDBJ databases">
        <title>Wenzhouxiangella salilacus sp. nov., a novel bacterium isolated from a saline lake in Xinjiang Province, China.</title>
        <authorList>
            <person name="Han S."/>
        </authorList>
    </citation>
    <scope>NUCLEOTIDE SEQUENCE [LARGE SCALE GENOMIC DNA]</scope>
    <source>
        <strain evidence="22 23">XDB06</strain>
    </source>
</reference>
<evidence type="ECO:0000256" key="10">
    <source>
        <dbReference type="ARBA" id="ARBA00022777"/>
    </source>
</evidence>
<evidence type="ECO:0000256" key="3">
    <source>
        <dbReference type="ARBA" id="ARBA00008883"/>
    </source>
</evidence>
<dbReference type="CDD" id="cd05387">
    <property type="entry name" value="BY-kinase"/>
    <property type="match status" value="1"/>
</dbReference>
<dbReference type="EMBL" id="QUZK01000007">
    <property type="protein sequence ID" value="RFF32497.1"/>
    <property type="molecule type" value="Genomic_DNA"/>
</dbReference>
<dbReference type="OrthoDB" id="9775724at2"/>
<dbReference type="AlphaFoldDB" id="A0A3E1KCN9"/>
<dbReference type="EC" id="2.7.10.2" evidence="4"/>
<keyword evidence="5" id="KW-1003">Cell membrane</keyword>
<dbReference type="GO" id="GO:0005524">
    <property type="term" value="F:ATP binding"/>
    <property type="evidence" value="ECO:0007669"/>
    <property type="project" value="UniProtKB-KW"/>
</dbReference>
<dbReference type="InterPro" id="IPR027417">
    <property type="entry name" value="P-loop_NTPase"/>
</dbReference>
<evidence type="ECO:0000256" key="13">
    <source>
        <dbReference type="ARBA" id="ARBA00023136"/>
    </source>
</evidence>
<comment type="similarity">
    <text evidence="2">Belongs to the CpsD/CapB family.</text>
</comment>
<organism evidence="22 23">
    <name type="scientific">Wenzhouxiangella sediminis</name>
    <dbReference type="NCBI Taxonomy" id="1792836"/>
    <lineage>
        <taxon>Bacteria</taxon>
        <taxon>Pseudomonadati</taxon>
        <taxon>Pseudomonadota</taxon>
        <taxon>Gammaproteobacteria</taxon>
        <taxon>Chromatiales</taxon>
        <taxon>Wenzhouxiangellaceae</taxon>
        <taxon>Wenzhouxiangella</taxon>
    </lineage>
</organism>
<keyword evidence="9" id="KW-0547">Nucleotide-binding</keyword>
<feature type="compositionally biased region" description="Basic and acidic residues" evidence="17">
    <location>
        <begin position="1"/>
        <end position="11"/>
    </location>
</feature>
<evidence type="ECO:0000313" key="22">
    <source>
        <dbReference type="EMBL" id="RFF32497.1"/>
    </source>
</evidence>
<dbReference type="PANTHER" id="PTHR32309">
    <property type="entry name" value="TYROSINE-PROTEIN KINASE"/>
    <property type="match status" value="1"/>
</dbReference>
<evidence type="ECO:0000256" key="1">
    <source>
        <dbReference type="ARBA" id="ARBA00004429"/>
    </source>
</evidence>
<evidence type="ECO:0000256" key="11">
    <source>
        <dbReference type="ARBA" id="ARBA00022840"/>
    </source>
</evidence>
<name>A0A3E1KCN9_9GAMM</name>
<keyword evidence="10 22" id="KW-0418">Kinase</keyword>
<keyword evidence="6" id="KW-0997">Cell inner membrane</keyword>
<keyword evidence="13 18" id="KW-0472">Membrane</keyword>
<comment type="subcellular location">
    <subcellularLocation>
        <location evidence="1">Cell inner membrane</location>
        <topology evidence="1">Multi-pass membrane protein</topology>
    </subcellularLocation>
</comment>
<dbReference type="NCBIfam" id="TIGR01007">
    <property type="entry name" value="eps_fam"/>
    <property type="match status" value="1"/>
</dbReference>
<dbReference type="GO" id="GO:0004715">
    <property type="term" value="F:non-membrane spanning protein tyrosine kinase activity"/>
    <property type="evidence" value="ECO:0007669"/>
    <property type="project" value="UniProtKB-EC"/>
</dbReference>
<dbReference type="InterPro" id="IPR003856">
    <property type="entry name" value="LPS_length_determ_N"/>
</dbReference>
<feature type="domain" description="AAA" evidence="20">
    <location>
        <begin position="583"/>
        <end position="722"/>
    </location>
</feature>
<keyword evidence="14" id="KW-0829">Tyrosine-protein kinase</keyword>
<comment type="similarity">
    <text evidence="3">Belongs to the etk/wzc family.</text>
</comment>
<dbReference type="InterPro" id="IPR025669">
    <property type="entry name" value="AAA_dom"/>
</dbReference>
<feature type="transmembrane region" description="Helical" evidence="18">
    <location>
        <begin position="54"/>
        <end position="75"/>
    </location>
</feature>
<evidence type="ECO:0000256" key="7">
    <source>
        <dbReference type="ARBA" id="ARBA00022679"/>
    </source>
</evidence>
<dbReference type="InterPro" id="IPR005702">
    <property type="entry name" value="Wzc-like_C"/>
</dbReference>
<evidence type="ECO:0000313" key="23">
    <source>
        <dbReference type="Proteomes" id="UP000260351"/>
    </source>
</evidence>
<accession>A0A3E1KCN9</accession>
<keyword evidence="8 18" id="KW-0812">Transmembrane</keyword>
<proteinExistence type="inferred from homology"/>
<keyword evidence="16" id="KW-0175">Coiled coil</keyword>
<dbReference type="GO" id="GO:0005886">
    <property type="term" value="C:plasma membrane"/>
    <property type="evidence" value="ECO:0007669"/>
    <property type="project" value="UniProtKB-SubCell"/>
</dbReference>
<evidence type="ECO:0000256" key="14">
    <source>
        <dbReference type="ARBA" id="ARBA00023137"/>
    </source>
</evidence>
<evidence type="ECO:0000259" key="21">
    <source>
        <dbReference type="Pfam" id="PF13807"/>
    </source>
</evidence>
<dbReference type="InterPro" id="IPR032807">
    <property type="entry name" value="GNVR"/>
</dbReference>
<feature type="domain" description="Tyrosine-protein kinase G-rich" evidence="21">
    <location>
        <begin position="418"/>
        <end position="488"/>
    </location>
</feature>
<keyword evidence="12 18" id="KW-1133">Transmembrane helix</keyword>
<gene>
    <name evidence="22" type="ORF">DZC52_01440</name>
</gene>
<evidence type="ECO:0000259" key="19">
    <source>
        <dbReference type="Pfam" id="PF02706"/>
    </source>
</evidence>
<dbReference type="Pfam" id="PF02706">
    <property type="entry name" value="Wzz"/>
    <property type="match status" value="1"/>
</dbReference>
<evidence type="ECO:0000256" key="5">
    <source>
        <dbReference type="ARBA" id="ARBA00022475"/>
    </source>
</evidence>
<evidence type="ECO:0000259" key="20">
    <source>
        <dbReference type="Pfam" id="PF13614"/>
    </source>
</evidence>
<protein>
    <recommendedName>
        <fullName evidence="4">non-specific protein-tyrosine kinase</fullName>
        <ecNumber evidence="4">2.7.10.2</ecNumber>
    </recommendedName>
</protein>
<dbReference type="GO" id="GO:0042802">
    <property type="term" value="F:identical protein binding"/>
    <property type="evidence" value="ECO:0007669"/>
    <property type="project" value="UniProtKB-ARBA"/>
</dbReference>
<evidence type="ECO:0000256" key="4">
    <source>
        <dbReference type="ARBA" id="ARBA00011903"/>
    </source>
</evidence>
<evidence type="ECO:0000256" key="6">
    <source>
        <dbReference type="ARBA" id="ARBA00022519"/>
    </source>
</evidence>
<evidence type="ECO:0000256" key="2">
    <source>
        <dbReference type="ARBA" id="ARBA00007316"/>
    </source>
</evidence>
<feature type="coiled-coil region" evidence="16">
    <location>
        <begin position="272"/>
        <end position="299"/>
    </location>
</feature>
<comment type="caution">
    <text evidence="22">The sequence shown here is derived from an EMBL/GenBank/DDBJ whole genome shotgun (WGS) entry which is preliminary data.</text>
</comment>
<feature type="domain" description="Polysaccharide chain length determinant N-terminal" evidence="19">
    <location>
        <begin position="38"/>
        <end position="133"/>
    </location>
</feature>
<evidence type="ECO:0000256" key="17">
    <source>
        <dbReference type="SAM" id="MobiDB-lite"/>
    </source>
</evidence>
<feature type="region of interest" description="Disordered" evidence="17">
    <location>
        <begin position="1"/>
        <end position="23"/>
    </location>
</feature>
<sequence>MSEGKDNEQHGTHLQPVSGKGHQLTVYDPSVQQFEEDDTIDLREYWRVLVKRRWTVLGVVAIVVTAALLSTLLMIPEYRSTAQVQISPQSARILEYEDFSGEGAGGGRSFQEFLTTQFEILRSRSLSEKVVEEHELADHPELAGEVQQRGLVTQARSLVGTVLGAFRGEASAAEPGQRDPVRAAAKRLRERVEIQPVRNSHLVNVSVTAFDPQLAAEAANALVQEYIESTLQRRYESGSEARQFLEGQLEDMRIALERSDQALMDFARENNVADLEERLEMSRESMRSMNDRLNEVQAELVTVTSWKSLIEQGRIDNLEPVVEDEALAELESQLVEAETEYAQLSETFLDSYPAVEKVQSRIDNLKSEIEQRKQTIVDNILGRHENLQAREQALKDSISDREQGILALNERAVQYNILKREFETNRELYDGLLQRMKEIGVAAGVQENNIAVIDQARVAAFPFSPSLPRNLALALVLGLFGGVGLALLLEFLDGSVRRVEDIERLVDRPVLGMVPLVKLKGRDGKVKKRPKRIEKLDESISHYSAVKPTSGVSESFRSLRTSLSFATPEGMPRTLMFTSAAVGEGKTTAAINLATVIAQNGQRVLLIDADLRKPRIHREFNCLRAPGLTNRIARYENTGQDNSAIHPTHTQNLFIMPAGNSTPNPAEMLSSERLARVIDGCKRAFDHVIIDAPPTLGLADALTLSRQVDGVIFVAMAGQTAKENFRVSMKRLAQVQSPVLGVVLNGVDLDSPEYAYYSSYYYSYEGDDDELGDGEGGQGRIGAS</sequence>
<dbReference type="InterPro" id="IPR050445">
    <property type="entry name" value="Bact_polysacc_biosynth/exp"/>
</dbReference>
<dbReference type="Pfam" id="PF13807">
    <property type="entry name" value="GNVR"/>
    <property type="match status" value="1"/>
</dbReference>
<dbReference type="Gene3D" id="3.40.50.300">
    <property type="entry name" value="P-loop containing nucleotide triphosphate hydrolases"/>
    <property type="match status" value="1"/>
</dbReference>